<dbReference type="RefSeq" id="WP_024007324.1">
    <property type="nucleotide sequence ID" value="NZ_KI650983.1"/>
</dbReference>
<dbReference type="STRING" id="1424334.W822_22085"/>
<evidence type="ECO:0000313" key="1">
    <source>
        <dbReference type="EMBL" id="ETF00552.1"/>
    </source>
</evidence>
<protein>
    <submittedName>
        <fullName evidence="1">Uncharacterized protein</fullName>
    </submittedName>
</protein>
<proteinExistence type="predicted"/>
<name>V8QLP4_9BURK</name>
<dbReference type="PATRIC" id="fig|1424334.3.peg.4424"/>
<dbReference type="OrthoDB" id="8585334at2"/>
<accession>V8QLP4</accession>
<organism evidence="1 2">
    <name type="scientific">Advenella kashmirensis W13003</name>
    <dbReference type="NCBI Taxonomy" id="1424334"/>
    <lineage>
        <taxon>Bacteria</taxon>
        <taxon>Pseudomonadati</taxon>
        <taxon>Pseudomonadota</taxon>
        <taxon>Betaproteobacteria</taxon>
        <taxon>Burkholderiales</taxon>
        <taxon>Alcaligenaceae</taxon>
    </lineage>
</organism>
<dbReference type="EMBL" id="AYXT01000014">
    <property type="protein sequence ID" value="ETF00552.1"/>
    <property type="molecule type" value="Genomic_DNA"/>
</dbReference>
<gene>
    <name evidence="1" type="ORF">W822_22085</name>
</gene>
<comment type="caution">
    <text evidence="1">The sequence shown here is derived from an EMBL/GenBank/DDBJ whole genome shotgun (WGS) entry which is preliminary data.</text>
</comment>
<keyword evidence="2" id="KW-1185">Reference proteome</keyword>
<evidence type="ECO:0000313" key="2">
    <source>
        <dbReference type="Proteomes" id="UP000018733"/>
    </source>
</evidence>
<dbReference type="HOGENOM" id="CLU_2662858_0_0_4"/>
<dbReference type="Proteomes" id="UP000018733">
    <property type="component" value="Unassembled WGS sequence"/>
</dbReference>
<sequence length="75" mass="8180">MASHTSRATGHSIVLREGDAGADRALLEKRLQTINSEIVKIVDAIAAVEISDSLAGRLKLLEQERKKQQVRACRG</sequence>
<reference evidence="1 2" key="1">
    <citation type="journal article" date="2014" name="Genome Announc.">
        <title>Draft Genome Sequence of Advenella kashmirensis Strain W13003, a Polycyclic Aromatic Hydrocarbon-Degrading Bacterium.</title>
        <authorList>
            <person name="Wang X."/>
            <person name="Jin D."/>
            <person name="Zhou L."/>
            <person name="Wu L."/>
            <person name="An W."/>
            <person name="Zhao L."/>
        </authorList>
    </citation>
    <scope>NUCLEOTIDE SEQUENCE [LARGE SCALE GENOMIC DNA]</scope>
    <source>
        <strain evidence="1 2">W13003</strain>
    </source>
</reference>
<dbReference type="AlphaFoldDB" id="V8QLP4"/>